<evidence type="ECO:0000256" key="9">
    <source>
        <dbReference type="SAM" id="Phobius"/>
    </source>
</evidence>
<dbReference type="GO" id="GO:0015740">
    <property type="term" value="P:C4-dicarboxylate transport"/>
    <property type="evidence" value="ECO:0007669"/>
    <property type="project" value="TreeGrafter"/>
</dbReference>
<comment type="subcellular location">
    <subcellularLocation>
        <location evidence="1">Cell inner membrane</location>
        <topology evidence="1">Multi-pass membrane protein</topology>
    </subcellularLocation>
</comment>
<evidence type="ECO:0000256" key="2">
    <source>
        <dbReference type="ARBA" id="ARBA00022448"/>
    </source>
</evidence>
<keyword evidence="6 9" id="KW-1133">Transmembrane helix</keyword>
<feature type="transmembrane region" description="Helical" evidence="9">
    <location>
        <begin position="89"/>
        <end position="107"/>
    </location>
</feature>
<evidence type="ECO:0000256" key="6">
    <source>
        <dbReference type="ARBA" id="ARBA00022989"/>
    </source>
</evidence>
<comment type="caution">
    <text evidence="11">The sequence shown here is derived from an EMBL/GenBank/DDBJ whole genome shotgun (WGS) entry which is preliminary data.</text>
</comment>
<dbReference type="RefSeq" id="WP_166670220.1">
    <property type="nucleotide sequence ID" value="NZ_SORI01000033.1"/>
</dbReference>
<keyword evidence="7 9" id="KW-0472">Membrane</keyword>
<keyword evidence="3" id="KW-1003">Cell membrane</keyword>
<feature type="domain" description="Tripartite ATP-independent periplasmic transporters DctQ component" evidence="10">
    <location>
        <begin position="23"/>
        <end position="143"/>
    </location>
</feature>
<keyword evidence="4" id="KW-0997">Cell inner membrane</keyword>
<evidence type="ECO:0000256" key="3">
    <source>
        <dbReference type="ARBA" id="ARBA00022475"/>
    </source>
</evidence>
<dbReference type="GO" id="GO:0005886">
    <property type="term" value="C:plasma membrane"/>
    <property type="evidence" value="ECO:0007669"/>
    <property type="project" value="UniProtKB-SubCell"/>
</dbReference>
<dbReference type="Pfam" id="PF04290">
    <property type="entry name" value="DctQ"/>
    <property type="match status" value="1"/>
</dbReference>
<evidence type="ECO:0000256" key="4">
    <source>
        <dbReference type="ARBA" id="ARBA00022519"/>
    </source>
</evidence>
<name>A0A4R8LZW6_9BACT</name>
<feature type="transmembrane region" description="Helical" evidence="9">
    <location>
        <begin position="127"/>
        <end position="151"/>
    </location>
</feature>
<accession>A0A4R8LZW6</accession>
<proteinExistence type="inferred from homology"/>
<comment type="similarity">
    <text evidence="8">Belongs to the TRAP transporter small permease family.</text>
</comment>
<sequence length="172" mass="18985">MYKTYLLLVCSTGLTAALILLAIVVLIFLQVLFRYIIHQPLSWTVELSRFLFAWVSMLGAAAAAPEIFNQGMDLLVRKFSEKAQVVSDVAARIFTALTSCALIVYAVDLVGRVHSQLSSVLRIRMSLVYAAIPAGLVLFLVIFSLDSLILYKKLERSAGESFIAKLKRVAGE</sequence>
<dbReference type="GO" id="GO:0022857">
    <property type="term" value="F:transmembrane transporter activity"/>
    <property type="evidence" value="ECO:0007669"/>
    <property type="project" value="TreeGrafter"/>
</dbReference>
<evidence type="ECO:0000259" key="10">
    <source>
        <dbReference type="Pfam" id="PF04290"/>
    </source>
</evidence>
<reference evidence="11 12" key="1">
    <citation type="submission" date="2019-03" db="EMBL/GenBank/DDBJ databases">
        <title>Genomic Encyclopedia of Type Strains, Phase IV (KMG-IV): sequencing the most valuable type-strain genomes for metagenomic binning, comparative biology and taxonomic classification.</title>
        <authorList>
            <person name="Goeker M."/>
        </authorList>
    </citation>
    <scope>NUCLEOTIDE SEQUENCE [LARGE SCALE GENOMIC DNA]</scope>
    <source>
        <strain evidence="11 12">DSM 25964</strain>
    </source>
</reference>
<dbReference type="InterPro" id="IPR055348">
    <property type="entry name" value="DctQ"/>
</dbReference>
<evidence type="ECO:0000256" key="5">
    <source>
        <dbReference type="ARBA" id="ARBA00022692"/>
    </source>
</evidence>
<dbReference type="Proteomes" id="UP000295066">
    <property type="component" value="Unassembled WGS sequence"/>
</dbReference>
<feature type="transmembrane region" description="Helical" evidence="9">
    <location>
        <begin position="7"/>
        <end position="37"/>
    </location>
</feature>
<evidence type="ECO:0000256" key="1">
    <source>
        <dbReference type="ARBA" id="ARBA00004429"/>
    </source>
</evidence>
<keyword evidence="2" id="KW-0813">Transport</keyword>
<dbReference type="PANTHER" id="PTHR35011">
    <property type="entry name" value="2,3-DIKETO-L-GULONATE TRAP TRANSPORTER SMALL PERMEASE PROTEIN YIAM"/>
    <property type="match status" value="1"/>
</dbReference>
<evidence type="ECO:0000313" key="12">
    <source>
        <dbReference type="Proteomes" id="UP000295066"/>
    </source>
</evidence>
<dbReference type="PANTHER" id="PTHR35011:SF2">
    <property type="entry name" value="2,3-DIKETO-L-GULONATE TRAP TRANSPORTER SMALL PERMEASE PROTEIN YIAM"/>
    <property type="match status" value="1"/>
</dbReference>
<keyword evidence="5 9" id="KW-0812">Transmembrane</keyword>
<dbReference type="AlphaFoldDB" id="A0A4R8LZW6"/>
<gene>
    <name evidence="11" type="ORF">C8D99_13311</name>
</gene>
<dbReference type="InterPro" id="IPR007387">
    <property type="entry name" value="TRAP_DctQ"/>
</dbReference>
<feature type="transmembrane region" description="Helical" evidence="9">
    <location>
        <begin position="49"/>
        <end position="68"/>
    </location>
</feature>
<evidence type="ECO:0000256" key="8">
    <source>
        <dbReference type="ARBA" id="ARBA00038436"/>
    </source>
</evidence>
<organism evidence="11 12">
    <name type="scientific">Aminivibrio pyruvatiphilus</name>
    <dbReference type="NCBI Taxonomy" id="1005740"/>
    <lineage>
        <taxon>Bacteria</taxon>
        <taxon>Thermotogati</taxon>
        <taxon>Synergistota</taxon>
        <taxon>Synergistia</taxon>
        <taxon>Synergistales</taxon>
        <taxon>Aminobacteriaceae</taxon>
        <taxon>Aminivibrio</taxon>
    </lineage>
</organism>
<keyword evidence="12" id="KW-1185">Reference proteome</keyword>
<protein>
    <submittedName>
        <fullName evidence="11">TRAP-type C4-dicarboxylate transport system permease small subunit</fullName>
    </submittedName>
</protein>
<evidence type="ECO:0000313" key="11">
    <source>
        <dbReference type="EMBL" id="TDY53049.1"/>
    </source>
</evidence>
<evidence type="ECO:0000256" key="7">
    <source>
        <dbReference type="ARBA" id="ARBA00023136"/>
    </source>
</evidence>
<dbReference type="EMBL" id="SORI01000033">
    <property type="protein sequence ID" value="TDY53049.1"/>
    <property type="molecule type" value="Genomic_DNA"/>
</dbReference>